<evidence type="ECO:0000259" key="1">
    <source>
        <dbReference type="Pfam" id="PF00561"/>
    </source>
</evidence>
<dbReference type="InterPro" id="IPR000073">
    <property type="entry name" value="AB_hydrolase_1"/>
</dbReference>
<dbReference type="Gene3D" id="3.40.50.1820">
    <property type="entry name" value="alpha/beta hydrolase"/>
    <property type="match status" value="1"/>
</dbReference>
<accession>X1JZK9</accession>
<dbReference type="PANTHER" id="PTHR46438">
    <property type="entry name" value="ALPHA/BETA-HYDROLASES SUPERFAMILY PROTEIN"/>
    <property type="match status" value="1"/>
</dbReference>
<comment type="caution">
    <text evidence="2">The sequence shown here is derived from an EMBL/GenBank/DDBJ whole genome shotgun (WGS) entry which is preliminary data.</text>
</comment>
<dbReference type="Pfam" id="PF00561">
    <property type="entry name" value="Abhydrolase_1"/>
    <property type="match status" value="1"/>
</dbReference>
<reference evidence="2" key="1">
    <citation type="journal article" date="2014" name="Front. Microbiol.">
        <title>High frequency of phylogenetically diverse reductive dehalogenase-homologous genes in deep subseafloor sedimentary metagenomes.</title>
        <authorList>
            <person name="Kawai M."/>
            <person name="Futagami T."/>
            <person name="Toyoda A."/>
            <person name="Takaki Y."/>
            <person name="Nishi S."/>
            <person name="Hori S."/>
            <person name="Arai W."/>
            <person name="Tsubouchi T."/>
            <person name="Morono Y."/>
            <person name="Uchiyama I."/>
            <person name="Ito T."/>
            <person name="Fujiyama A."/>
            <person name="Inagaki F."/>
            <person name="Takami H."/>
        </authorList>
    </citation>
    <scope>NUCLEOTIDE SEQUENCE</scope>
    <source>
        <strain evidence="2">Expedition CK06-06</strain>
    </source>
</reference>
<feature type="non-terminal residue" evidence="2">
    <location>
        <position position="1"/>
    </location>
</feature>
<dbReference type="EMBL" id="BARU01030206">
    <property type="protein sequence ID" value="GAH75288.1"/>
    <property type="molecule type" value="Genomic_DNA"/>
</dbReference>
<feature type="non-terminal residue" evidence="2">
    <location>
        <position position="265"/>
    </location>
</feature>
<dbReference type="PANTHER" id="PTHR46438:SF11">
    <property type="entry name" value="LIPASE-RELATED"/>
    <property type="match status" value="1"/>
</dbReference>
<evidence type="ECO:0000313" key="2">
    <source>
        <dbReference type="EMBL" id="GAH75288.1"/>
    </source>
</evidence>
<gene>
    <name evidence="2" type="ORF">S03H2_47972</name>
</gene>
<dbReference type="AlphaFoldDB" id="X1JZK9"/>
<dbReference type="PRINTS" id="PR00111">
    <property type="entry name" value="ABHYDROLASE"/>
</dbReference>
<proteinExistence type="predicted"/>
<organism evidence="2">
    <name type="scientific">marine sediment metagenome</name>
    <dbReference type="NCBI Taxonomy" id="412755"/>
    <lineage>
        <taxon>unclassified sequences</taxon>
        <taxon>metagenomes</taxon>
        <taxon>ecological metagenomes</taxon>
    </lineage>
</organism>
<protein>
    <recommendedName>
        <fullName evidence="1">AB hydrolase-1 domain-containing protein</fullName>
    </recommendedName>
</protein>
<feature type="domain" description="AB hydrolase-1" evidence="1">
    <location>
        <begin position="45"/>
        <end position="149"/>
    </location>
</feature>
<dbReference type="InterPro" id="IPR029058">
    <property type="entry name" value="AB_hydrolase_fold"/>
</dbReference>
<dbReference type="SUPFAM" id="SSF53474">
    <property type="entry name" value="alpha/beta-Hydrolases"/>
    <property type="match status" value="1"/>
</dbReference>
<name>X1JZK9_9ZZZZ</name>
<sequence>TTHVTKFSRWNSQPVDEWRRKYAPDKFISLDGHTTHYIEKGEGRPVILLHGWFHDSQMWSRNIDTLAESFKVYTVDLWGFGYSTRELLDWGYPLYANQLLKFMDALGINKASLMGQSMGAGTSILFCTQHRERVDKIVLVASGGMPNPPLLMTRITCLPCVGEFLFRLGGSRRGILKSVFIYDEKSIGGGYFEDLTRFHQIKGTTETLLSSLRKNFFDKLLPEINKLGEMEVSILIVWGRHDRSIRLELGQQMHKILKGSRLEIF</sequence>